<evidence type="ECO:0000313" key="1">
    <source>
        <dbReference type="EMBL" id="AEJ18494.1"/>
    </source>
</evidence>
<accession>F8EZY1</accession>
<name>F8EZY1_GRAC1</name>
<dbReference type="STRING" id="744872.Spica_0329"/>
<dbReference type="KEGG" id="scd:Spica_0329"/>
<reference evidence="2" key="1">
    <citation type="journal article" date="2013" name="Stand. Genomic Sci.">
        <title>Genome sequence of the thermophilic fresh-water bacterium Spirochaeta caldaria type strain (H1(T)), reclassification of Spirochaeta caldaria, Spirochaeta stenostrepta, and Spirochaeta zuelzerae in the genus Treponema as Treponema caldaria comb. nov., Treponema stenostrepta comb. nov., and Treponema zuelzerae comb. nov., and emendation of the genus Treponema.</title>
        <authorList>
            <person name="Abt B."/>
            <person name="Goker M."/>
            <person name="Scheuner C."/>
            <person name="Han C."/>
            <person name="Lu M."/>
            <person name="Misra M."/>
            <person name="Lapidus A."/>
            <person name="Nolan M."/>
            <person name="Lucas S."/>
            <person name="Hammon N."/>
            <person name="Deshpande S."/>
            <person name="Cheng J.F."/>
            <person name="Tapia R."/>
            <person name="Goodwin L.A."/>
            <person name="Pitluck S."/>
            <person name="Liolios K."/>
            <person name="Pagani I."/>
            <person name="Ivanova N."/>
            <person name="Mavromatis K."/>
            <person name="Mikhailova N."/>
            <person name="Huntemann M."/>
            <person name="Pati A."/>
            <person name="Chen A."/>
            <person name="Palaniappan K."/>
            <person name="Land M."/>
            <person name="Hauser L."/>
            <person name="Jeffries C.D."/>
            <person name="Rohde M."/>
            <person name="Spring S."/>
            <person name="Gronow S."/>
            <person name="Detter J.C."/>
            <person name="Bristow J."/>
            <person name="Eisen J.A."/>
            <person name="Markowitz V."/>
            <person name="Hugenholtz P."/>
            <person name="Kyrpides N.C."/>
            <person name="Woyke T."/>
            <person name="Klenk H.P."/>
        </authorList>
    </citation>
    <scope>NUCLEOTIDE SEQUENCE</scope>
    <source>
        <strain evidence="2">ATCC 51460 / DSM 7334 / H1</strain>
    </source>
</reference>
<gene>
    <name evidence="1" type="ordered locus">Spica_0329</name>
</gene>
<evidence type="ECO:0000313" key="2">
    <source>
        <dbReference type="Proteomes" id="UP000000503"/>
    </source>
</evidence>
<dbReference type="Proteomes" id="UP000000503">
    <property type="component" value="Chromosome"/>
</dbReference>
<protein>
    <submittedName>
        <fullName evidence="1">Uncharacterized protein</fullName>
    </submittedName>
</protein>
<dbReference type="RefSeq" id="WP_013967806.1">
    <property type="nucleotide sequence ID" value="NC_015732.1"/>
</dbReference>
<dbReference type="EMBL" id="CP002868">
    <property type="protein sequence ID" value="AEJ18494.1"/>
    <property type="molecule type" value="Genomic_DNA"/>
</dbReference>
<dbReference type="eggNOG" id="COG3266">
    <property type="taxonomic scope" value="Bacteria"/>
</dbReference>
<dbReference type="AlphaFoldDB" id="F8EZY1"/>
<organism evidence="1 2">
    <name type="scientific">Gracilinema caldarium (strain ATCC 51460 / DSM 7334 / H1)</name>
    <name type="common">Treponema caldarium</name>
    <dbReference type="NCBI Taxonomy" id="744872"/>
    <lineage>
        <taxon>Bacteria</taxon>
        <taxon>Pseudomonadati</taxon>
        <taxon>Spirochaetota</taxon>
        <taxon>Spirochaetia</taxon>
        <taxon>Spirochaetales</taxon>
        <taxon>Breznakiellaceae</taxon>
        <taxon>Gracilinema</taxon>
    </lineage>
</organism>
<keyword evidence="2" id="KW-1185">Reference proteome</keyword>
<proteinExistence type="predicted"/>
<sequence>MHCHLHRVVRFVGLVLFPFLIQGGVLLAIDGPLIPPASDSPGPVPQKSDPLFPRLYFNEYLETLNAQERALPYSVPSHEESIRHLRRIIDYRSILLNNDILAFYGSPLSKRMGILGVYPIDELYARLKQLGQEYDTLNGERGLKLAFYIIYGTVWPEGEIGILRESLVKQYIEFALQNDILVFLDHQIGKYGVVDSLKKMLPYLRYPNVHLALDPEWRTTMPMKEIGSVTAAEINQAQEAMEAYILAHDIPGERMLVIHQFNWKMIQQRDQVRTDFSRVRLIHCADGFGPPAVKRASYDYNALAKNMPVKAFKLFFKSGVPGAGFDEPLLSPAQVLQLEPRPYLIMYQ</sequence>
<dbReference type="HOGENOM" id="CLU_796785_0_0_12"/>